<comment type="caution">
    <text evidence="2">The sequence shown here is derived from an EMBL/GenBank/DDBJ whole genome shotgun (WGS) entry which is preliminary data.</text>
</comment>
<accession>A0A2H0YZV8</accession>
<evidence type="ECO:0000313" key="3">
    <source>
        <dbReference type="Proteomes" id="UP000228687"/>
    </source>
</evidence>
<dbReference type="EMBL" id="PEXT01000046">
    <property type="protein sequence ID" value="PIS43263.1"/>
    <property type="molecule type" value="Genomic_DNA"/>
</dbReference>
<feature type="transmembrane region" description="Helical" evidence="1">
    <location>
        <begin position="26"/>
        <end position="46"/>
    </location>
</feature>
<protein>
    <submittedName>
        <fullName evidence="2">Uncharacterized protein</fullName>
    </submittedName>
</protein>
<evidence type="ECO:0000313" key="2">
    <source>
        <dbReference type="EMBL" id="PIS43263.1"/>
    </source>
</evidence>
<reference evidence="3" key="1">
    <citation type="submission" date="2017-09" db="EMBL/GenBank/DDBJ databases">
        <title>Depth-based differentiation of microbial function through sediment-hosted aquifers and enrichment of novel symbionts in the deep terrestrial subsurface.</title>
        <authorList>
            <person name="Probst A.J."/>
            <person name="Ladd B."/>
            <person name="Jarett J.K."/>
            <person name="Geller-Mcgrath D.E."/>
            <person name="Sieber C.M.K."/>
            <person name="Emerson J.B."/>
            <person name="Anantharaman K."/>
            <person name="Thomas B.C."/>
            <person name="Malmstrom R."/>
            <person name="Stieglmeier M."/>
            <person name="Klingl A."/>
            <person name="Woyke T."/>
            <person name="Ryan C.M."/>
            <person name="Banfield J.F."/>
        </authorList>
    </citation>
    <scope>NUCLEOTIDE SEQUENCE [LARGE SCALE GENOMIC DNA]</scope>
</reference>
<dbReference type="AlphaFoldDB" id="A0A2H0YZV8"/>
<organism evidence="2 3">
    <name type="scientific">Candidatus Kaiserbacteria bacterium CG08_land_8_20_14_0_20_50_21</name>
    <dbReference type="NCBI Taxonomy" id="1974604"/>
    <lineage>
        <taxon>Bacteria</taxon>
        <taxon>Candidatus Kaiseribacteriota</taxon>
    </lineage>
</organism>
<gene>
    <name evidence="2" type="ORF">COT23_02230</name>
</gene>
<proteinExistence type="predicted"/>
<dbReference type="Proteomes" id="UP000228687">
    <property type="component" value="Unassembled WGS sequence"/>
</dbReference>
<keyword evidence="1" id="KW-1133">Transmembrane helix</keyword>
<sequence>MNISYFKNSFQKRLHYGVRIDPARDWLVLLTLSIIALAGIVVWNVWTFDTVASGGSIGATVTETPPIFNRSSIDAIHTIFDSRASEEAKYVTGAYHYIDPSQ</sequence>
<keyword evidence="1" id="KW-0472">Membrane</keyword>
<evidence type="ECO:0000256" key="1">
    <source>
        <dbReference type="SAM" id="Phobius"/>
    </source>
</evidence>
<name>A0A2H0YZV8_9BACT</name>
<keyword evidence="1" id="KW-0812">Transmembrane</keyword>